<dbReference type="InterPro" id="IPR015424">
    <property type="entry name" value="PyrdxlP-dep_Trfase"/>
</dbReference>
<dbReference type="InterPro" id="IPR015421">
    <property type="entry name" value="PyrdxlP-dep_Trfase_major"/>
</dbReference>
<organism evidence="7">
    <name type="scientific">Palpitomonas bilix</name>
    <dbReference type="NCBI Taxonomy" id="652834"/>
    <lineage>
        <taxon>Eukaryota</taxon>
        <taxon>Eukaryota incertae sedis</taxon>
    </lineage>
</organism>
<name>A0A7S3G6F2_9EUKA</name>
<evidence type="ECO:0000256" key="1">
    <source>
        <dbReference type="ARBA" id="ARBA00001933"/>
    </source>
</evidence>
<dbReference type="EMBL" id="HBIB01014593">
    <property type="protein sequence ID" value="CAE0247210.1"/>
    <property type="molecule type" value="Transcribed_RNA"/>
</dbReference>
<dbReference type="PANTHER" id="PTHR46383:SF1">
    <property type="entry name" value="ASPARTATE AMINOTRANSFERASE"/>
    <property type="match status" value="1"/>
</dbReference>
<gene>
    <name evidence="7" type="ORF">PBIL07802_LOCUS9400</name>
</gene>
<evidence type="ECO:0000256" key="2">
    <source>
        <dbReference type="ARBA" id="ARBA00007441"/>
    </source>
</evidence>
<dbReference type="AlphaFoldDB" id="A0A7S3G6F2"/>
<keyword evidence="5" id="KW-0663">Pyridoxal phosphate</keyword>
<evidence type="ECO:0000256" key="3">
    <source>
        <dbReference type="ARBA" id="ARBA00022576"/>
    </source>
</evidence>
<comment type="cofactor">
    <cofactor evidence="1">
        <name>pyridoxal 5'-phosphate</name>
        <dbReference type="ChEBI" id="CHEBI:597326"/>
    </cofactor>
</comment>
<dbReference type="InterPro" id="IPR004839">
    <property type="entry name" value="Aminotransferase_I/II_large"/>
</dbReference>
<keyword evidence="4" id="KW-0808">Transferase</keyword>
<evidence type="ECO:0000256" key="4">
    <source>
        <dbReference type="ARBA" id="ARBA00022679"/>
    </source>
</evidence>
<sequence length="406" mass="44304">MSEHAREPLPENATMRDIFDYCKKHNIHSLAQGMIELPPPELLREILSVIVSGTTVHQYRARQGEEVYRDAIASHLNSEWGAKAVTAANIMATQGVSGGIIASLLYARAKGVKHVGMLQPFYTYHKLQVHSVYGTSGTAECEERSWGSVQGACAFINGATTTIGGVEVEIEVNWEAIASALDDGVGALIVCNPINPSGRVLKEEEVKKMVQMCADKGALLILDECYADLTFGDVTHYCPMHDSVVDNVIVVRGFSKVLGVQSWRVGYVIASEELIAECVALHDPIYISVPITQHAMAVYFKQDADNYAEHRAELKALMWANWEVLAPAFGKAFGWTPIAPEGTMYGCFVHNEKSDMDAVQKALEKGVGICPGGIFYGGKRDNTGLVRIHLGINADKTEDIAKHLLA</sequence>
<evidence type="ECO:0000313" key="7">
    <source>
        <dbReference type="EMBL" id="CAE0247210.1"/>
    </source>
</evidence>
<dbReference type="Pfam" id="PF00155">
    <property type="entry name" value="Aminotran_1_2"/>
    <property type="match status" value="1"/>
</dbReference>
<proteinExistence type="inferred from homology"/>
<dbReference type="InterPro" id="IPR050596">
    <property type="entry name" value="AspAT/PAT-like"/>
</dbReference>
<comment type="similarity">
    <text evidence="2">Belongs to the class-I pyridoxal-phosphate-dependent aminotransferase family.</text>
</comment>
<dbReference type="Gene3D" id="3.40.640.10">
    <property type="entry name" value="Type I PLP-dependent aspartate aminotransferase-like (Major domain)"/>
    <property type="match status" value="1"/>
</dbReference>
<dbReference type="GO" id="GO:0030170">
    <property type="term" value="F:pyridoxal phosphate binding"/>
    <property type="evidence" value="ECO:0007669"/>
    <property type="project" value="InterPro"/>
</dbReference>
<keyword evidence="3" id="KW-0032">Aminotransferase</keyword>
<dbReference type="CDD" id="cd00609">
    <property type="entry name" value="AAT_like"/>
    <property type="match status" value="1"/>
</dbReference>
<dbReference type="PANTHER" id="PTHR46383">
    <property type="entry name" value="ASPARTATE AMINOTRANSFERASE"/>
    <property type="match status" value="1"/>
</dbReference>
<dbReference type="GO" id="GO:0006520">
    <property type="term" value="P:amino acid metabolic process"/>
    <property type="evidence" value="ECO:0007669"/>
    <property type="project" value="InterPro"/>
</dbReference>
<evidence type="ECO:0000256" key="5">
    <source>
        <dbReference type="ARBA" id="ARBA00022898"/>
    </source>
</evidence>
<protein>
    <recommendedName>
        <fullName evidence="6">Aminotransferase class I/classII large domain-containing protein</fullName>
    </recommendedName>
</protein>
<dbReference type="Gene3D" id="3.90.1150.10">
    <property type="entry name" value="Aspartate Aminotransferase, domain 1"/>
    <property type="match status" value="1"/>
</dbReference>
<dbReference type="InterPro" id="IPR015422">
    <property type="entry name" value="PyrdxlP-dep_Trfase_small"/>
</dbReference>
<dbReference type="GO" id="GO:0008483">
    <property type="term" value="F:transaminase activity"/>
    <property type="evidence" value="ECO:0007669"/>
    <property type="project" value="UniProtKB-KW"/>
</dbReference>
<accession>A0A7S3G6F2</accession>
<evidence type="ECO:0000259" key="6">
    <source>
        <dbReference type="Pfam" id="PF00155"/>
    </source>
</evidence>
<reference evidence="7" key="1">
    <citation type="submission" date="2021-01" db="EMBL/GenBank/DDBJ databases">
        <authorList>
            <person name="Corre E."/>
            <person name="Pelletier E."/>
            <person name="Niang G."/>
            <person name="Scheremetjew M."/>
            <person name="Finn R."/>
            <person name="Kale V."/>
            <person name="Holt S."/>
            <person name="Cochrane G."/>
            <person name="Meng A."/>
            <person name="Brown T."/>
            <person name="Cohen L."/>
        </authorList>
    </citation>
    <scope>NUCLEOTIDE SEQUENCE</scope>
    <source>
        <strain evidence="7">NIES-2562</strain>
    </source>
</reference>
<feature type="domain" description="Aminotransferase class I/classII large" evidence="6">
    <location>
        <begin position="38"/>
        <end position="404"/>
    </location>
</feature>
<dbReference type="SUPFAM" id="SSF53383">
    <property type="entry name" value="PLP-dependent transferases"/>
    <property type="match status" value="1"/>
</dbReference>